<dbReference type="AlphaFoldDB" id="A0A6A4SJS1"/>
<feature type="compositionally biased region" description="Basic and acidic residues" evidence="1">
    <location>
        <begin position="225"/>
        <end position="234"/>
    </location>
</feature>
<accession>A0A6A4SJS1</accession>
<comment type="caution">
    <text evidence="2">The sequence shown here is derived from an EMBL/GenBank/DDBJ whole genome shotgun (WGS) entry which is preliminary data.</text>
</comment>
<dbReference type="Proteomes" id="UP000438429">
    <property type="component" value="Unassembled WGS sequence"/>
</dbReference>
<evidence type="ECO:0000313" key="3">
    <source>
        <dbReference type="Proteomes" id="UP000438429"/>
    </source>
</evidence>
<evidence type="ECO:0000256" key="1">
    <source>
        <dbReference type="SAM" id="MobiDB-lite"/>
    </source>
</evidence>
<reference evidence="2 3" key="1">
    <citation type="submission" date="2019-06" db="EMBL/GenBank/DDBJ databases">
        <title>Draft genomes of female and male turbot (Scophthalmus maximus).</title>
        <authorList>
            <person name="Xu H."/>
            <person name="Xu X.-W."/>
            <person name="Shao C."/>
            <person name="Chen S."/>
        </authorList>
    </citation>
    <scope>NUCLEOTIDE SEQUENCE [LARGE SCALE GENOMIC DNA]</scope>
    <source>
        <strain evidence="2">Ysfricsl-2016a</strain>
        <tissue evidence="2">Blood</tissue>
    </source>
</reference>
<proteinExistence type="predicted"/>
<organism evidence="2 3">
    <name type="scientific">Scophthalmus maximus</name>
    <name type="common">Turbot</name>
    <name type="synonym">Psetta maxima</name>
    <dbReference type="NCBI Taxonomy" id="52904"/>
    <lineage>
        <taxon>Eukaryota</taxon>
        <taxon>Metazoa</taxon>
        <taxon>Chordata</taxon>
        <taxon>Craniata</taxon>
        <taxon>Vertebrata</taxon>
        <taxon>Euteleostomi</taxon>
        <taxon>Actinopterygii</taxon>
        <taxon>Neopterygii</taxon>
        <taxon>Teleostei</taxon>
        <taxon>Neoteleostei</taxon>
        <taxon>Acanthomorphata</taxon>
        <taxon>Carangaria</taxon>
        <taxon>Pleuronectiformes</taxon>
        <taxon>Pleuronectoidei</taxon>
        <taxon>Scophthalmidae</taxon>
        <taxon>Scophthalmus</taxon>
    </lineage>
</organism>
<dbReference type="EMBL" id="VEVO01000014">
    <property type="protein sequence ID" value="KAF0031371.1"/>
    <property type="molecule type" value="Genomic_DNA"/>
</dbReference>
<name>A0A6A4SJS1_SCOMX</name>
<evidence type="ECO:0000313" key="2">
    <source>
        <dbReference type="EMBL" id="KAF0031371.1"/>
    </source>
</evidence>
<feature type="region of interest" description="Disordered" evidence="1">
    <location>
        <begin position="220"/>
        <end position="291"/>
    </location>
</feature>
<protein>
    <submittedName>
        <fullName evidence="2">Uncharacterized protein</fullName>
    </submittedName>
</protein>
<gene>
    <name evidence="2" type="ORF">F2P81_015926</name>
</gene>
<sequence>MSNVTAIVWQPRRNDKTPGNRVSQLYRSGRNQLQRVTFLKPDNLTFTPTARQDPASCAEGQSMHSRYGTVVSVTCGRKQSALILWTEMEQNRCRSRAKTAPLTRRWIDPTLCVTLRSLSSKRDVCEECVDSEESLESQTLLTEALMKSSHSCRCNQMHCGKLFPLTLTESCMQKTPSKGQRCGDLGPLNFGRDEGGVGEMVYNGEKKHGGEWLVVVGREEDAEDERGQKEKGSKESYLQRQEEFAASHRRKRRLLGAAGPDLRALSKWKKKKNQHSTGDEHELQQSQQQRH</sequence>